<sequence>MVVCCSNGYNWMIHQNPSFHLENCVSLPVILSWI</sequence>
<organism evidence="1">
    <name type="scientific">Rhizophora mucronata</name>
    <name type="common">Asiatic mangrove</name>
    <dbReference type="NCBI Taxonomy" id="61149"/>
    <lineage>
        <taxon>Eukaryota</taxon>
        <taxon>Viridiplantae</taxon>
        <taxon>Streptophyta</taxon>
        <taxon>Embryophyta</taxon>
        <taxon>Tracheophyta</taxon>
        <taxon>Spermatophyta</taxon>
        <taxon>Magnoliopsida</taxon>
        <taxon>eudicotyledons</taxon>
        <taxon>Gunneridae</taxon>
        <taxon>Pentapetalae</taxon>
        <taxon>rosids</taxon>
        <taxon>fabids</taxon>
        <taxon>Malpighiales</taxon>
        <taxon>Rhizophoraceae</taxon>
        <taxon>Rhizophora</taxon>
    </lineage>
</organism>
<proteinExistence type="predicted"/>
<name>A0A2P2NLH4_RHIMU</name>
<reference evidence="1" key="1">
    <citation type="submission" date="2018-02" db="EMBL/GenBank/DDBJ databases">
        <title>Rhizophora mucronata_Transcriptome.</title>
        <authorList>
            <person name="Meera S.P."/>
            <person name="Sreeshan A."/>
            <person name="Augustine A."/>
        </authorList>
    </citation>
    <scope>NUCLEOTIDE SEQUENCE</scope>
    <source>
        <tissue evidence="1">Leaf</tissue>
    </source>
</reference>
<accession>A0A2P2NLH4</accession>
<protein>
    <submittedName>
        <fullName evidence="1">Uncharacterized protein</fullName>
    </submittedName>
</protein>
<evidence type="ECO:0000313" key="1">
    <source>
        <dbReference type="EMBL" id="MBX43285.1"/>
    </source>
</evidence>
<dbReference type="AlphaFoldDB" id="A0A2P2NLH4"/>
<dbReference type="EMBL" id="GGEC01062801">
    <property type="protein sequence ID" value="MBX43285.1"/>
    <property type="molecule type" value="Transcribed_RNA"/>
</dbReference>